<dbReference type="EnsemblPlants" id="KRG95277">
    <property type="protein sequence ID" value="KRG95277"/>
    <property type="gene ID" value="GLYMA_19G141000"/>
</dbReference>
<dbReference type="InParanoid" id="A0A0R0ELS5"/>
<name>A0A0R0ELS5_SOYBN</name>
<reference evidence="1 2" key="1">
    <citation type="journal article" date="2010" name="Nature">
        <title>Genome sequence of the palaeopolyploid soybean.</title>
        <authorList>
            <person name="Schmutz J."/>
            <person name="Cannon S.B."/>
            <person name="Schlueter J."/>
            <person name="Ma J."/>
            <person name="Mitros T."/>
            <person name="Nelson W."/>
            <person name="Hyten D.L."/>
            <person name="Song Q."/>
            <person name="Thelen J.J."/>
            <person name="Cheng J."/>
            <person name="Xu D."/>
            <person name="Hellsten U."/>
            <person name="May G.D."/>
            <person name="Yu Y."/>
            <person name="Sakurai T."/>
            <person name="Umezawa T."/>
            <person name="Bhattacharyya M.K."/>
            <person name="Sandhu D."/>
            <person name="Valliyodan B."/>
            <person name="Lindquist E."/>
            <person name="Peto M."/>
            <person name="Grant D."/>
            <person name="Shu S."/>
            <person name="Goodstein D."/>
            <person name="Barry K."/>
            <person name="Futrell-Griggs M."/>
            <person name="Abernathy B."/>
            <person name="Du J."/>
            <person name="Tian Z."/>
            <person name="Zhu L."/>
            <person name="Gill N."/>
            <person name="Joshi T."/>
            <person name="Libault M."/>
            <person name="Sethuraman A."/>
            <person name="Zhang X.-C."/>
            <person name="Shinozaki K."/>
            <person name="Nguyen H.T."/>
            <person name="Wing R.A."/>
            <person name="Cregan P."/>
            <person name="Specht J."/>
            <person name="Grimwood J."/>
            <person name="Rokhsar D."/>
            <person name="Stacey G."/>
            <person name="Shoemaker R.C."/>
            <person name="Jackson S.A."/>
        </authorList>
    </citation>
    <scope>NUCLEOTIDE SEQUENCE [LARGE SCALE GENOMIC DNA]</scope>
    <source>
        <strain evidence="2">cv. Williams 82</strain>
        <tissue evidence="1">Callus</tissue>
    </source>
</reference>
<protein>
    <submittedName>
        <fullName evidence="1 2">Uncharacterized protein</fullName>
    </submittedName>
</protein>
<dbReference type="AlphaFoldDB" id="A0A0R0ELS5"/>
<dbReference type="Proteomes" id="UP000008827">
    <property type="component" value="Chromosome 19"/>
</dbReference>
<reference evidence="2" key="2">
    <citation type="submission" date="2018-02" db="UniProtKB">
        <authorList>
            <consortium name="EnsemblPlants"/>
        </authorList>
    </citation>
    <scope>IDENTIFICATION</scope>
    <source>
        <strain evidence="2">Williams 82</strain>
    </source>
</reference>
<evidence type="ECO:0000313" key="3">
    <source>
        <dbReference type="Proteomes" id="UP000008827"/>
    </source>
</evidence>
<dbReference type="Gramene" id="KRG95277">
    <property type="protein sequence ID" value="KRG95277"/>
    <property type="gene ID" value="GLYMA_19G141000"/>
</dbReference>
<evidence type="ECO:0000313" key="2">
    <source>
        <dbReference type="EnsemblPlants" id="KRG95277"/>
    </source>
</evidence>
<reference evidence="1" key="3">
    <citation type="submission" date="2018-07" db="EMBL/GenBank/DDBJ databases">
        <title>WGS assembly of Glycine max.</title>
        <authorList>
            <person name="Schmutz J."/>
            <person name="Cannon S."/>
            <person name="Schlueter J."/>
            <person name="Ma J."/>
            <person name="Mitros T."/>
            <person name="Nelson W."/>
            <person name="Hyten D."/>
            <person name="Song Q."/>
            <person name="Thelen J."/>
            <person name="Cheng J."/>
            <person name="Xu D."/>
            <person name="Hellsten U."/>
            <person name="May G."/>
            <person name="Yu Y."/>
            <person name="Sakurai T."/>
            <person name="Umezawa T."/>
            <person name="Bhattacharyya M."/>
            <person name="Sandhu D."/>
            <person name="Valliyodan B."/>
            <person name="Lindquist E."/>
            <person name="Peto M."/>
            <person name="Grant D."/>
            <person name="Shu S."/>
            <person name="Goodstein D."/>
            <person name="Barry K."/>
            <person name="Futrell-Griggs M."/>
            <person name="Abernathy B."/>
            <person name="Du J."/>
            <person name="Tian Z."/>
            <person name="Zhu L."/>
            <person name="Gill N."/>
            <person name="Joshi T."/>
            <person name="Libault M."/>
            <person name="Sethuraman A."/>
            <person name="Zhang X."/>
            <person name="Shinozaki K."/>
            <person name="Nguyen H."/>
            <person name="Wing R."/>
            <person name="Cregan P."/>
            <person name="Specht J."/>
            <person name="Grimwood J."/>
            <person name="Rokhsar D."/>
            <person name="Stacey G."/>
            <person name="Shoemaker R."/>
            <person name="Jackson S."/>
        </authorList>
    </citation>
    <scope>NUCLEOTIDE SEQUENCE</scope>
    <source>
        <tissue evidence="1">Callus</tissue>
    </source>
</reference>
<keyword evidence="3" id="KW-1185">Reference proteome</keyword>
<sequence length="63" mass="7579">MFTFNKVSYVARQPILFYSSNDEKCLPLLIHVDQEVNREIIGQEKRRMMKFIEILTMMNILEL</sequence>
<organism evidence="1">
    <name type="scientific">Glycine max</name>
    <name type="common">Soybean</name>
    <name type="synonym">Glycine hispida</name>
    <dbReference type="NCBI Taxonomy" id="3847"/>
    <lineage>
        <taxon>Eukaryota</taxon>
        <taxon>Viridiplantae</taxon>
        <taxon>Streptophyta</taxon>
        <taxon>Embryophyta</taxon>
        <taxon>Tracheophyta</taxon>
        <taxon>Spermatophyta</taxon>
        <taxon>Magnoliopsida</taxon>
        <taxon>eudicotyledons</taxon>
        <taxon>Gunneridae</taxon>
        <taxon>Pentapetalae</taxon>
        <taxon>rosids</taxon>
        <taxon>fabids</taxon>
        <taxon>Fabales</taxon>
        <taxon>Fabaceae</taxon>
        <taxon>Papilionoideae</taxon>
        <taxon>50 kb inversion clade</taxon>
        <taxon>NPAAA clade</taxon>
        <taxon>indigoferoid/millettioid clade</taxon>
        <taxon>Phaseoleae</taxon>
        <taxon>Glycine</taxon>
        <taxon>Glycine subgen. Soja</taxon>
    </lineage>
</organism>
<dbReference type="EMBL" id="CM000852">
    <property type="protein sequence ID" value="KRG95277.1"/>
    <property type="molecule type" value="Genomic_DNA"/>
</dbReference>
<proteinExistence type="predicted"/>
<accession>A0A0R0ELS5</accession>
<evidence type="ECO:0000313" key="1">
    <source>
        <dbReference type="EMBL" id="KRG95277.1"/>
    </source>
</evidence>
<gene>
    <name evidence="1" type="ORF">GLYMA_19G141000</name>
</gene>